<dbReference type="AlphaFoldDB" id="A0A2I9E003"/>
<dbReference type="InterPro" id="IPR001509">
    <property type="entry name" value="Epimerase_deHydtase"/>
</dbReference>
<comment type="similarity">
    <text evidence="1">Belongs to the NAD(P)-dependent epimerase/dehydratase family.</text>
</comment>
<evidence type="ECO:0000259" key="2">
    <source>
        <dbReference type="Pfam" id="PF01370"/>
    </source>
</evidence>
<dbReference type="InterPro" id="IPR036291">
    <property type="entry name" value="NAD(P)-bd_dom_sf"/>
</dbReference>
<accession>A0A2I9E003</accession>
<dbReference type="Pfam" id="PF01370">
    <property type="entry name" value="Epimerase"/>
    <property type="match status" value="1"/>
</dbReference>
<dbReference type="OrthoDB" id="9811743at2"/>
<gene>
    <name evidence="3" type="ORF">DAERI_100058</name>
</gene>
<dbReference type="Proteomes" id="UP000236569">
    <property type="component" value="Unassembled WGS sequence"/>
</dbReference>
<evidence type="ECO:0000256" key="1">
    <source>
        <dbReference type="ARBA" id="ARBA00007637"/>
    </source>
</evidence>
<proteinExistence type="inferred from homology"/>
<reference evidence="4" key="1">
    <citation type="submission" date="2018-01" db="EMBL/GenBank/DDBJ databases">
        <title>Draft Genome Sequence of the Radioresistant Bacterium Deinococcus aerius TR0125, Isolated from the Higher Atmosphere above Japan.</title>
        <authorList>
            <person name="Satoh K."/>
            <person name="Arai H."/>
            <person name="Sanzen T."/>
            <person name="Kawaguchi Y."/>
            <person name="Hayashi H."/>
            <person name="Yokobori S."/>
            <person name="Yamagishi A."/>
            <person name="Oono Y."/>
            <person name="Narumi I."/>
        </authorList>
    </citation>
    <scope>NUCLEOTIDE SEQUENCE [LARGE SCALE GENOMIC DNA]</scope>
    <source>
        <strain evidence="4">TR0125</strain>
    </source>
</reference>
<comment type="caution">
    <text evidence="3">The sequence shown here is derived from an EMBL/GenBank/DDBJ whole genome shotgun (WGS) entry which is preliminary data.</text>
</comment>
<dbReference type="Gene3D" id="3.40.50.720">
    <property type="entry name" value="NAD(P)-binding Rossmann-like Domain"/>
    <property type="match status" value="1"/>
</dbReference>
<evidence type="ECO:0000313" key="4">
    <source>
        <dbReference type="Proteomes" id="UP000236569"/>
    </source>
</evidence>
<evidence type="ECO:0000313" key="3">
    <source>
        <dbReference type="EMBL" id="GBF06695.1"/>
    </source>
</evidence>
<dbReference type="Gene3D" id="3.90.25.10">
    <property type="entry name" value="UDP-galactose 4-epimerase, domain 1"/>
    <property type="match status" value="1"/>
</dbReference>
<keyword evidence="4" id="KW-1185">Reference proteome</keyword>
<protein>
    <submittedName>
        <fullName evidence="3">Nad-dependent epimerase/dehydratase</fullName>
    </submittedName>
</protein>
<dbReference type="PANTHER" id="PTHR43000">
    <property type="entry name" value="DTDP-D-GLUCOSE 4,6-DEHYDRATASE-RELATED"/>
    <property type="match status" value="1"/>
</dbReference>
<dbReference type="SUPFAM" id="SSF51735">
    <property type="entry name" value="NAD(P)-binding Rossmann-fold domains"/>
    <property type="match status" value="1"/>
</dbReference>
<name>A0A2I9E003_9DEIO</name>
<organism evidence="3 4">
    <name type="scientific">Deinococcus aerius</name>
    <dbReference type="NCBI Taxonomy" id="200253"/>
    <lineage>
        <taxon>Bacteria</taxon>
        <taxon>Thermotogati</taxon>
        <taxon>Deinococcota</taxon>
        <taxon>Deinococci</taxon>
        <taxon>Deinococcales</taxon>
        <taxon>Deinococcaceae</taxon>
        <taxon>Deinococcus</taxon>
    </lineage>
</organism>
<dbReference type="EMBL" id="BFAG01000010">
    <property type="protein sequence ID" value="GBF06695.1"/>
    <property type="molecule type" value="Genomic_DNA"/>
</dbReference>
<sequence>MLVTGGAGFIGSHVVEAALSEGWEVAALDDLSSGQRENLPAGVKLYEVDVRDAAAVSAAFAEFRPTLVSHQAAQASVSISVREPVLDAEVNILGGLNVLLAARTAGVRRVIFASTGGAIYGEVPQGAAAEDWPARPYSPYATSKLSFEHYLETFRQQFGLDAVSLRYANVYGPRQNPHGEAGVVAIFADHLLAGQPVRVNGMEEAGDDGCVRDYVYVADVARANIAAARGETPRLLNVGTGVGTTTRRLAEGLASDLGVRADVQPAPPRAGDLKRSVLDPARFREVLGEPLGLEEGLRLTAEWARSHR</sequence>
<feature type="domain" description="NAD-dependent epimerase/dehydratase" evidence="2">
    <location>
        <begin position="1"/>
        <end position="239"/>
    </location>
</feature>